<keyword evidence="3" id="KW-1185">Reference proteome</keyword>
<evidence type="ECO:0000313" key="3">
    <source>
        <dbReference type="Proteomes" id="UP000729402"/>
    </source>
</evidence>
<evidence type="ECO:0000256" key="1">
    <source>
        <dbReference type="SAM" id="MobiDB-lite"/>
    </source>
</evidence>
<sequence length="82" mass="8680">MSLLPRPGQGPTSSPLLHPGQGPEPLPPLCPDQGLAPPSPQRLGQAPVPPPSKLPYQSRPRLAPSPLEKEGLPSLEKETKEL</sequence>
<feature type="region of interest" description="Disordered" evidence="1">
    <location>
        <begin position="1"/>
        <end position="82"/>
    </location>
</feature>
<proteinExistence type="predicted"/>
<gene>
    <name evidence="2" type="ORF">GUJ93_ZPchr0003g18624</name>
</gene>
<dbReference type="Proteomes" id="UP000729402">
    <property type="component" value="Unassembled WGS sequence"/>
</dbReference>
<dbReference type="AlphaFoldDB" id="A0A8J5S6F1"/>
<protein>
    <submittedName>
        <fullName evidence="2">Uncharacterized protein</fullName>
    </submittedName>
</protein>
<dbReference type="EMBL" id="JAAALK010000286">
    <property type="protein sequence ID" value="KAG8061259.1"/>
    <property type="molecule type" value="Genomic_DNA"/>
</dbReference>
<reference evidence="2" key="1">
    <citation type="journal article" date="2021" name="bioRxiv">
        <title>Whole Genome Assembly and Annotation of Northern Wild Rice, Zizania palustris L., Supports a Whole Genome Duplication in the Zizania Genus.</title>
        <authorList>
            <person name="Haas M."/>
            <person name="Kono T."/>
            <person name="Macchietto M."/>
            <person name="Millas R."/>
            <person name="McGilp L."/>
            <person name="Shao M."/>
            <person name="Duquette J."/>
            <person name="Hirsch C.N."/>
            <person name="Kimball J."/>
        </authorList>
    </citation>
    <scope>NUCLEOTIDE SEQUENCE</scope>
    <source>
        <tissue evidence="2">Fresh leaf tissue</tissue>
    </source>
</reference>
<comment type="caution">
    <text evidence="2">The sequence shown here is derived from an EMBL/GenBank/DDBJ whole genome shotgun (WGS) entry which is preliminary data.</text>
</comment>
<accession>A0A8J5S6F1</accession>
<name>A0A8J5S6F1_ZIZPA</name>
<feature type="compositionally biased region" description="Basic and acidic residues" evidence="1">
    <location>
        <begin position="67"/>
        <end position="82"/>
    </location>
</feature>
<organism evidence="2 3">
    <name type="scientific">Zizania palustris</name>
    <name type="common">Northern wild rice</name>
    <dbReference type="NCBI Taxonomy" id="103762"/>
    <lineage>
        <taxon>Eukaryota</taxon>
        <taxon>Viridiplantae</taxon>
        <taxon>Streptophyta</taxon>
        <taxon>Embryophyta</taxon>
        <taxon>Tracheophyta</taxon>
        <taxon>Spermatophyta</taxon>
        <taxon>Magnoliopsida</taxon>
        <taxon>Liliopsida</taxon>
        <taxon>Poales</taxon>
        <taxon>Poaceae</taxon>
        <taxon>BOP clade</taxon>
        <taxon>Oryzoideae</taxon>
        <taxon>Oryzeae</taxon>
        <taxon>Zizaniinae</taxon>
        <taxon>Zizania</taxon>
    </lineage>
</organism>
<reference evidence="2" key="2">
    <citation type="submission" date="2021-02" db="EMBL/GenBank/DDBJ databases">
        <authorList>
            <person name="Kimball J.A."/>
            <person name="Haas M.W."/>
            <person name="Macchietto M."/>
            <person name="Kono T."/>
            <person name="Duquette J."/>
            <person name="Shao M."/>
        </authorList>
    </citation>
    <scope>NUCLEOTIDE SEQUENCE</scope>
    <source>
        <tissue evidence="2">Fresh leaf tissue</tissue>
    </source>
</reference>
<evidence type="ECO:0000313" key="2">
    <source>
        <dbReference type="EMBL" id="KAG8061259.1"/>
    </source>
</evidence>